<keyword evidence="2" id="KW-1185">Reference proteome</keyword>
<proteinExistence type="predicted"/>
<gene>
    <name evidence="1" type="ORF">BSAL_08370</name>
</gene>
<dbReference type="AlphaFoldDB" id="A0A0S4KNY4"/>
<dbReference type="Gene3D" id="2.60.120.330">
    <property type="entry name" value="B-lactam Antibiotic, Isopenicillin N Synthase, Chain"/>
    <property type="match status" value="1"/>
</dbReference>
<sequence length="646" mass="69378">MFRNEGSGSVLFGPRHSDQAPSCTGLTLQFTRDDVDELSPVNKGQGDLRSSAHSSFEVTLEHFWWECVPLSVDEDEATSALPESRRESLTWLRNLRCVVPPLSSRCTTTTTTTTTSAENTNKGPAAAVEVDRNGSCCWSPGDYLTACDGSRGHDDDANMAALASPVTSGGFWALDRLPAGRVVLLWIPLGGGKDAVWMCNTVFRLTVVVPPVIHVKELLRSRARQSCGNNSSSNRSSSEKNEGDAYNDVSQQLCVMQCVLDAAQDVGYFFVVTRDDKDLDEEDPILLGNRCIVELQKAVDGARLSAIAREYSGRAAADCPVAVAAAFSERNTRSTQQHHVAAGSPLAAAVHHQHDNTSGSLTSNSAALPPLVAPQVCKYTIYSSTGSVKVSSNPLRYQQIVPPAWLTNEQVSLAVLPYYRGAKELAMVLMEALAQDSVSEDQLYLLLRAVVYPPSLPSPPSTSLSAAAVNDVHASPTTPGGEEAACIATVTTSLSSSAKSPSGQPTTTLDVHTDKSWITLLLATTFHGLMFQSSDGLSFDPVVAPCVDEILIIHQEDSSTSSFSQSPTTVLRMDEDVMAVNIGDAFQMSSRGAFLSRPHMAMYHPAKKNIVSVGEHCRVSLPLFVEPGVGFWPAPYESQEVVTIAL</sequence>
<evidence type="ECO:0000313" key="1">
    <source>
        <dbReference type="EMBL" id="CUI14605.1"/>
    </source>
</evidence>
<dbReference type="VEuPathDB" id="TriTrypDB:BSAL_08370"/>
<dbReference type="InterPro" id="IPR027443">
    <property type="entry name" value="IPNS-like_sf"/>
</dbReference>
<organism evidence="1 2">
    <name type="scientific">Bodo saltans</name>
    <name type="common">Flagellated protozoan</name>
    <dbReference type="NCBI Taxonomy" id="75058"/>
    <lineage>
        <taxon>Eukaryota</taxon>
        <taxon>Discoba</taxon>
        <taxon>Euglenozoa</taxon>
        <taxon>Kinetoplastea</taxon>
        <taxon>Metakinetoplastina</taxon>
        <taxon>Eubodonida</taxon>
        <taxon>Bodonidae</taxon>
        <taxon>Bodo</taxon>
    </lineage>
</organism>
<evidence type="ECO:0000313" key="2">
    <source>
        <dbReference type="Proteomes" id="UP000051952"/>
    </source>
</evidence>
<accession>A0A0S4KNY4</accession>
<dbReference type="Proteomes" id="UP000051952">
    <property type="component" value="Unassembled WGS sequence"/>
</dbReference>
<reference evidence="2" key="1">
    <citation type="submission" date="2015-09" db="EMBL/GenBank/DDBJ databases">
        <authorList>
            <consortium name="Pathogen Informatics"/>
        </authorList>
    </citation>
    <scope>NUCLEOTIDE SEQUENCE [LARGE SCALE GENOMIC DNA]</scope>
    <source>
        <strain evidence="2">Lake Konstanz</strain>
    </source>
</reference>
<dbReference type="SUPFAM" id="SSF51197">
    <property type="entry name" value="Clavaminate synthase-like"/>
    <property type="match status" value="1"/>
</dbReference>
<name>A0A0S4KNY4_BODSA</name>
<dbReference type="EMBL" id="CYKH01001432">
    <property type="protein sequence ID" value="CUI14605.1"/>
    <property type="molecule type" value="Genomic_DNA"/>
</dbReference>
<protein>
    <submittedName>
        <fullName evidence="1">Uncharacterized protein</fullName>
    </submittedName>
</protein>